<proteinExistence type="predicted"/>
<dbReference type="SUPFAM" id="SSF55469">
    <property type="entry name" value="FMN-dependent nitroreductase-like"/>
    <property type="match status" value="1"/>
</dbReference>
<dbReference type="GeneID" id="89228617"/>
<evidence type="ECO:0000259" key="1">
    <source>
        <dbReference type="Pfam" id="PF00881"/>
    </source>
</evidence>
<dbReference type="Gene3D" id="3.40.109.10">
    <property type="entry name" value="NADH Oxidase"/>
    <property type="match status" value="1"/>
</dbReference>
<dbReference type="Pfam" id="PF00881">
    <property type="entry name" value="Nitroreductase"/>
    <property type="match status" value="1"/>
</dbReference>
<dbReference type="CDD" id="cd02136">
    <property type="entry name" value="PnbA_NfnB-like"/>
    <property type="match status" value="1"/>
</dbReference>
<protein>
    <submittedName>
        <fullName evidence="2">Bifunctional F420 biosynthesis protein FbiB</fullName>
    </submittedName>
</protein>
<feature type="domain" description="Nitroreductase" evidence="1">
    <location>
        <begin position="12"/>
        <end position="148"/>
    </location>
</feature>
<dbReference type="InterPro" id="IPR000415">
    <property type="entry name" value="Nitroreductase-like"/>
</dbReference>
<name>A0AA96ZX75_9EURY</name>
<organism evidence="2 3">
    <name type="scientific">Methanolapillus ohkumae</name>
    <dbReference type="NCBI Taxonomy" id="3028298"/>
    <lineage>
        <taxon>Archaea</taxon>
        <taxon>Methanobacteriati</taxon>
        <taxon>Methanobacteriota</taxon>
        <taxon>Stenosarchaea group</taxon>
        <taxon>Methanomicrobia</taxon>
        <taxon>Methanosarcinales</taxon>
        <taxon>Methanosarcinaceae</taxon>
        <taxon>Methanolapillus</taxon>
    </lineage>
</organism>
<gene>
    <name evidence="2" type="primary">fbiB_3</name>
    <name evidence="2" type="ORF">MsAm2_11910</name>
</gene>
<dbReference type="GO" id="GO:0016491">
    <property type="term" value="F:oxidoreductase activity"/>
    <property type="evidence" value="ECO:0007669"/>
    <property type="project" value="InterPro"/>
</dbReference>
<dbReference type="EMBL" id="CP131061">
    <property type="protein sequence ID" value="WNY27396.1"/>
    <property type="molecule type" value="Genomic_DNA"/>
</dbReference>
<dbReference type="AlphaFoldDB" id="A0AA96ZX75"/>
<dbReference type="Proteomes" id="UP001304970">
    <property type="component" value="Chromosome"/>
</dbReference>
<accession>A0AA96ZX75</accession>
<dbReference type="InterPro" id="IPR029479">
    <property type="entry name" value="Nitroreductase"/>
</dbReference>
<keyword evidence="3" id="KW-1185">Reference proteome</keyword>
<evidence type="ECO:0000313" key="2">
    <source>
        <dbReference type="EMBL" id="WNY27396.1"/>
    </source>
</evidence>
<evidence type="ECO:0000313" key="3">
    <source>
        <dbReference type="Proteomes" id="UP001304970"/>
    </source>
</evidence>
<dbReference type="PANTHER" id="PTHR23026">
    <property type="entry name" value="NADPH NITROREDUCTASE"/>
    <property type="match status" value="1"/>
</dbReference>
<dbReference type="InterPro" id="IPR050627">
    <property type="entry name" value="Nitroreductase/BluB"/>
</dbReference>
<dbReference type="PANTHER" id="PTHR23026:SF123">
    <property type="entry name" value="NAD(P)H NITROREDUCTASE RV3131-RELATED"/>
    <property type="match status" value="1"/>
</dbReference>
<sequence>MMPNETIQTICSRKSIRKYLPDPVPKEMIETILECARFAPSGLNNQPWRYIVIEQKNTKISLSKLTHYSEIMLSAPVLIAGFLDTAASYHREKDIAAMGASLENILLAAHSLGLGAVWLGEILKNKDQVAKILNAPDNFELIAVIAIGFFESGPMVSGERTDRKNLDEIIFWEKYPKN</sequence>
<dbReference type="RefSeq" id="WP_338097374.1">
    <property type="nucleotide sequence ID" value="NZ_CP131061.1"/>
</dbReference>
<reference evidence="2 3" key="1">
    <citation type="submission" date="2023-07" db="EMBL/GenBank/DDBJ databases">
        <title>Closed genome sequence of Methanosarcinaceae archaeon Am2.</title>
        <authorList>
            <person name="Poehlein A."/>
            <person name="Protasov E."/>
            <person name="Platt K."/>
            <person name="Reeh H."/>
            <person name="Daniel R."/>
            <person name="Brune A."/>
        </authorList>
    </citation>
    <scope>NUCLEOTIDE SEQUENCE [LARGE SCALE GENOMIC DNA]</scope>
    <source>
        <strain evidence="2 3">Am2</strain>
    </source>
</reference>